<evidence type="ECO:0000256" key="5">
    <source>
        <dbReference type="ARBA" id="ARBA00023124"/>
    </source>
</evidence>
<keyword evidence="4 8" id="KW-0378">Hydrolase</keyword>
<dbReference type="PANTHER" id="PTHR13604:SF0">
    <property type="entry name" value="ABASIC SITE PROCESSING PROTEIN HMCES"/>
    <property type="match status" value="1"/>
</dbReference>
<comment type="similarity">
    <text evidence="1 8">Belongs to the SOS response-associated peptidase family.</text>
</comment>
<dbReference type="GO" id="GO:0006508">
    <property type="term" value="P:proteolysis"/>
    <property type="evidence" value="ECO:0007669"/>
    <property type="project" value="UniProtKB-KW"/>
</dbReference>
<evidence type="ECO:0000313" key="9">
    <source>
        <dbReference type="EMBL" id="SET06160.1"/>
    </source>
</evidence>
<dbReference type="EC" id="3.4.-.-" evidence="8"/>
<evidence type="ECO:0000256" key="8">
    <source>
        <dbReference type="RuleBase" id="RU364100"/>
    </source>
</evidence>
<keyword evidence="5" id="KW-0190">Covalent protein-DNA linkage</keyword>
<reference evidence="9 10" key="1">
    <citation type="submission" date="2016-10" db="EMBL/GenBank/DDBJ databases">
        <authorList>
            <person name="de Groot N.N."/>
        </authorList>
    </citation>
    <scope>NUCLEOTIDE SEQUENCE [LARGE SCALE GENOMIC DNA]</scope>
    <source>
        <strain evidence="9 10">Nl7</strain>
    </source>
</reference>
<dbReference type="AlphaFoldDB" id="A0A1I0BGX5"/>
<organism evidence="9 10">
    <name type="scientific">Nitrosospira multiformis</name>
    <dbReference type="NCBI Taxonomy" id="1231"/>
    <lineage>
        <taxon>Bacteria</taxon>
        <taxon>Pseudomonadati</taxon>
        <taxon>Pseudomonadota</taxon>
        <taxon>Betaproteobacteria</taxon>
        <taxon>Nitrosomonadales</taxon>
        <taxon>Nitrosomonadaceae</taxon>
        <taxon>Nitrosospira</taxon>
    </lineage>
</organism>
<keyword evidence="7" id="KW-0456">Lyase</keyword>
<protein>
    <recommendedName>
        <fullName evidence="8">Abasic site processing protein</fullName>
        <ecNumber evidence="8">3.4.-.-</ecNumber>
    </recommendedName>
</protein>
<dbReference type="GO" id="GO:0008233">
    <property type="term" value="F:peptidase activity"/>
    <property type="evidence" value="ECO:0007669"/>
    <property type="project" value="UniProtKB-KW"/>
</dbReference>
<dbReference type="PANTHER" id="PTHR13604">
    <property type="entry name" value="DC12-RELATED"/>
    <property type="match status" value="1"/>
</dbReference>
<keyword evidence="3" id="KW-0227">DNA damage</keyword>
<evidence type="ECO:0000256" key="7">
    <source>
        <dbReference type="ARBA" id="ARBA00023239"/>
    </source>
</evidence>
<dbReference type="InterPro" id="IPR036590">
    <property type="entry name" value="SRAP-like"/>
</dbReference>
<dbReference type="GO" id="GO:0016829">
    <property type="term" value="F:lyase activity"/>
    <property type="evidence" value="ECO:0007669"/>
    <property type="project" value="UniProtKB-KW"/>
</dbReference>
<dbReference type="Pfam" id="PF02586">
    <property type="entry name" value="SRAP"/>
    <property type="match status" value="1"/>
</dbReference>
<dbReference type="Gene3D" id="3.90.1680.10">
    <property type="entry name" value="SOS response associated peptidase-like"/>
    <property type="match status" value="1"/>
</dbReference>
<accession>A0A1I0BGX5</accession>
<keyword evidence="6" id="KW-0238">DNA-binding</keyword>
<dbReference type="InterPro" id="IPR003738">
    <property type="entry name" value="SRAP"/>
</dbReference>
<dbReference type="GO" id="GO:0106300">
    <property type="term" value="P:protein-DNA covalent cross-linking repair"/>
    <property type="evidence" value="ECO:0007669"/>
    <property type="project" value="InterPro"/>
</dbReference>
<name>A0A1I0BGX5_9PROT</name>
<gene>
    <name evidence="9" type="ORF">SAMN05216412_10312</name>
</gene>
<evidence type="ECO:0000313" key="10">
    <source>
        <dbReference type="Proteomes" id="UP000183339"/>
    </source>
</evidence>
<evidence type="ECO:0000256" key="1">
    <source>
        <dbReference type="ARBA" id="ARBA00008136"/>
    </source>
</evidence>
<keyword evidence="2 8" id="KW-0645">Protease</keyword>
<dbReference type="EMBL" id="FOHI01000003">
    <property type="protein sequence ID" value="SET06160.1"/>
    <property type="molecule type" value="Genomic_DNA"/>
</dbReference>
<dbReference type="GO" id="GO:0003697">
    <property type="term" value="F:single-stranded DNA binding"/>
    <property type="evidence" value="ECO:0007669"/>
    <property type="project" value="InterPro"/>
</dbReference>
<proteinExistence type="inferred from homology"/>
<dbReference type="SUPFAM" id="SSF143081">
    <property type="entry name" value="BB1717-like"/>
    <property type="match status" value="1"/>
</dbReference>
<evidence type="ECO:0000256" key="4">
    <source>
        <dbReference type="ARBA" id="ARBA00022801"/>
    </source>
</evidence>
<sequence>MEKRNWKSRDTLNKARRELLEKEFIIMSRAGDLKRPTLYALTFFAIDECGGKLDINATERPLSLWRLHEPLPPFKINAVTRSASQKAVNSTCNVGHKTPNMEYRTPKEAQDRKRPWINARVEKALTGSYFRHMFRQGRVIIPGGGRFEWTLEQGRKQPWYISRRDKKPIFMAGITNFRPGIQQSVEVGFVIVTEDSGSGMVDIHDRRPVVLEPEDAWRWMDPDTPVEEAAHIAQSRSLPSEVFTWWKVGRHSIVQVQTTT</sequence>
<evidence type="ECO:0000256" key="3">
    <source>
        <dbReference type="ARBA" id="ARBA00022763"/>
    </source>
</evidence>
<dbReference type="Proteomes" id="UP000183339">
    <property type="component" value="Unassembled WGS sequence"/>
</dbReference>
<evidence type="ECO:0000256" key="2">
    <source>
        <dbReference type="ARBA" id="ARBA00022670"/>
    </source>
</evidence>
<evidence type="ECO:0000256" key="6">
    <source>
        <dbReference type="ARBA" id="ARBA00023125"/>
    </source>
</evidence>